<evidence type="ECO:0000256" key="6">
    <source>
        <dbReference type="ARBA" id="ARBA00040531"/>
    </source>
</evidence>
<dbReference type="SUPFAM" id="SSF53098">
    <property type="entry name" value="Ribonuclease H-like"/>
    <property type="match status" value="1"/>
</dbReference>
<evidence type="ECO:0000256" key="5">
    <source>
        <dbReference type="ARBA" id="ARBA00022842"/>
    </source>
</evidence>
<sequence>MDGSRSEMSEATPRPRRTPRRRSAPSSPKGNDAPRRSAPTKAETALLPAFEGLGHEQIHVPATRTECMDAVEQVIAAGLGGFDTEAKPTFKAGQKSDGPHVVQFALADRAFIFQLHRKECEKAAAVLIASGKVLKVGFGLKNDHGQIRDRLGIALSPVLDLDQVFRKLGYTRQIGVRGAMGALLKLGFKKSKSITTSNWAAPELRPNQLLYAANDAYAALKIMEALQRDGHLEP</sequence>
<name>A0ABN6H2S7_9BACT</name>
<protein>
    <recommendedName>
        <fullName evidence="6">3'-5' exonuclease</fullName>
    </recommendedName>
    <alternativeName>
        <fullName evidence="7">Werner Syndrome-like exonuclease</fullName>
    </alternativeName>
</protein>
<dbReference type="InterPro" id="IPR012337">
    <property type="entry name" value="RNaseH-like_sf"/>
</dbReference>
<dbReference type="Pfam" id="PF01612">
    <property type="entry name" value="DNA_pol_A_exo1"/>
    <property type="match status" value="1"/>
</dbReference>
<keyword evidence="4" id="KW-0269">Exonuclease</keyword>
<gene>
    <name evidence="10" type="primary">wrn</name>
    <name evidence="10" type="ORF">HAHE_18490</name>
</gene>
<proteinExistence type="predicted"/>
<evidence type="ECO:0000313" key="11">
    <source>
        <dbReference type="Proteomes" id="UP001374893"/>
    </source>
</evidence>
<evidence type="ECO:0000256" key="8">
    <source>
        <dbReference type="SAM" id="MobiDB-lite"/>
    </source>
</evidence>
<keyword evidence="1" id="KW-0540">Nuclease</keyword>
<keyword evidence="11" id="KW-1185">Reference proteome</keyword>
<accession>A0ABN6H2S7</accession>
<organism evidence="10 11">
    <name type="scientific">Haloferula helveola</name>
    <dbReference type="NCBI Taxonomy" id="490095"/>
    <lineage>
        <taxon>Bacteria</taxon>
        <taxon>Pseudomonadati</taxon>
        <taxon>Verrucomicrobiota</taxon>
        <taxon>Verrucomicrobiia</taxon>
        <taxon>Verrucomicrobiales</taxon>
        <taxon>Verrucomicrobiaceae</taxon>
        <taxon>Haloferula</taxon>
    </lineage>
</organism>
<evidence type="ECO:0000256" key="4">
    <source>
        <dbReference type="ARBA" id="ARBA00022839"/>
    </source>
</evidence>
<dbReference type="InterPro" id="IPR002562">
    <property type="entry name" value="3'-5'_exonuclease_dom"/>
</dbReference>
<dbReference type="InterPro" id="IPR036397">
    <property type="entry name" value="RNaseH_sf"/>
</dbReference>
<feature type="compositionally biased region" description="Basic residues" evidence="8">
    <location>
        <begin position="14"/>
        <end position="23"/>
    </location>
</feature>
<evidence type="ECO:0000256" key="1">
    <source>
        <dbReference type="ARBA" id="ARBA00022722"/>
    </source>
</evidence>
<feature type="region of interest" description="Disordered" evidence="8">
    <location>
        <begin position="1"/>
        <end position="40"/>
    </location>
</feature>
<keyword evidence="3" id="KW-0378">Hydrolase</keyword>
<feature type="domain" description="3'-5' exonuclease" evidence="9">
    <location>
        <begin position="58"/>
        <end position="231"/>
    </location>
</feature>
<dbReference type="CDD" id="cd06141">
    <property type="entry name" value="WRN_exo"/>
    <property type="match status" value="1"/>
</dbReference>
<evidence type="ECO:0000313" key="10">
    <source>
        <dbReference type="EMBL" id="BCX47941.1"/>
    </source>
</evidence>
<dbReference type="PANTHER" id="PTHR13620:SF109">
    <property type="entry name" value="3'-5' EXONUCLEASE"/>
    <property type="match status" value="1"/>
</dbReference>
<keyword evidence="5" id="KW-0460">Magnesium</keyword>
<keyword evidence="2" id="KW-0479">Metal-binding</keyword>
<dbReference type="PANTHER" id="PTHR13620">
    <property type="entry name" value="3-5 EXONUCLEASE"/>
    <property type="match status" value="1"/>
</dbReference>
<evidence type="ECO:0000259" key="9">
    <source>
        <dbReference type="SMART" id="SM00474"/>
    </source>
</evidence>
<dbReference type="Gene3D" id="3.30.420.10">
    <property type="entry name" value="Ribonuclease H-like superfamily/Ribonuclease H"/>
    <property type="match status" value="1"/>
</dbReference>
<dbReference type="SMART" id="SM00474">
    <property type="entry name" value="35EXOc"/>
    <property type="match status" value="1"/>
</dbReference>
<dbReference type="InterPro" id="IPR051132">
    <property type="entry name" value="3-5_Exonuclease_domain"/>
</dbReference>
<dbReference type="EMBL" id="AP024702">
    <property type="protein sequence ID" value="BCX47941.1"/>
    <property type="molecule type" value="Genomic_DNA"/>
</dbReference>
<reference evidence="10 11" key="1">
    <citation type="submission" date="2021-06" db="EMBL/GenBank/DDBJ databases">
        <title>Complete genome of Haloferula helveola possessing various polysaccharide degrading enzymes.</title>
        <authorList>
            <person name="Takami H."/>
            <person name="Huang C."/>
            <person name="Hamasaki K."/>
        </authorList>
    </citation>
    <scope>NUCLEOTIDE SEQUENCE [LARGE SCALE GENOMIC DNA]</scope>
    <source>
        <strain evidence="10 11">CN-1</strain>
    </source>
</reference>
<evidence type="ECO:0000256" key="2">
    <source>
        <dbReference type="ARBA" id="ARBA00022723"/>
    </source>
</evidence>
<evidence type="ECO:0000256" key="3">
    <source>
        <dbReference type="ARBA" id="ARBA00022801"/>
    </source>
</evidence>
<evidence type="ECO:0000256" key="7">
    <source>
        <dbReference type="ARBA" id="ARBA00042761"/>
    </source>
</evidence>
<dbReference type="Proteomes" id="UP001374893">
    <property type="component" value="Chromosome"/>
</dbReference>